<evidence type="ECO:0000313" key="1">
    <source>
        <dbReference type="EMBL" id="PWN44380.1"/>
    </source>
</evidence>
<name>A0A316W3L0_9BASI</name>
<reference evidence="1 2" key="1">
    <citation type="journal article" date="2018" name="Mol. Biol. Evol.">
        <title>Broad Genomic Sampling Reveals a Smut Pathogenic Ancestry of the Fungal Clade Ustilaginomycotina.</title>
        <authorList>
            <person name="Kijpornyongpan T."/>
            <person name="Mondo S.J."/>
            <person name="Barry K."/>
            <person name="Sandor L."/>
            <person name="Lee J."/>
            <person name="Lipzen A."/>
            <person name="Pangilinan J."/>
            <person name="LaButti K."/>
            <person name="Hainaut M."/>
            <person name="Henrissat B."/>
            <person name="Grigoriev I.V."/>
            <person name="Spatafora J.W."/>
            <person name="Aime M.C."/>
        </authorList>
    </citation>
    <scope>NUCLEOTIDE SEQUENCE [LARGE SCALE GENOMIC DNA]</scope>
    <source>
        <strain evidence="1 2">MCA 4658</strain>
    </source>
</reference>
<accession>A0A316W3L0</accession>
<dbReference type="GeneID" id="37032603"/>
<dbReference type="Proteomes" id="UP000245783">
    <property type="component" value="Unassembled WGS sequence"/>
</dbReference>
<keyword evidence="2" id="KW-1185">Reference proteome</keyword>
<gene>
    <name evidence="1" type="ORF">IE81DRAFT_18472</name>
</gene>
<dbReference type="EMBL" id="KZ819361">
    <property type="protein sequence ID" value="PWN44380.1"/>
    <property type="molecule type" value="Genomic_DNA"/>
</dbReference>
<proteinExistence type="predicted"/>
<dbReference type="RefSeq" id="XP_025371540.1">
    <property type="nucleotide sequence ID" value="XM_025510733.1"/>
</dbReference>
<sequence length="126" mass="13712">MIGFFVVMDPESPCSDSIARPGMCRLRDDPIRVRHGRRCLLGGCQCRSNDSSPRGLRLGAKNGSPLRPFTLLGTRGLAIQHLSSAYVPTGTRLATLRSDSNARPPLPVEVDADIQRSCGRKRAIVL</sequence>
<evidence type="ECO:0000313" key="2">
    <source>
        <dbReference type="Proteomes" id="UP000245783"/>
    </source>
</evidence>
<dbReference type="AlphaFoldDB" id="A0A316W3L0"/>
<organism evidence="1 2">
    <name type="scientific">Ceraceosorus guamensis</name>
    <dbReference type="NCBI Taxonomy" id="1522189"/>
    <lineage>
        <taxon>Eukaryota</taxon>
        <taxon>Fungi</taxon>
        <taxon>Dikarya</taxon>
        <taxon>Basidiomycota</taxon>
        <taxon>Ustilaginomycotina</taxon>
        <taxon>Exobasidiomycetes</taxon>
        <taxon>Ceraceosorales</taxon>
        <taxon>Ceraceosoraceae</taxon>
        <taxon>Ceraceosorus</taxon>
    </lineage>
</organism>
<dbReference type="InParanoid" id="A0A316W3L0"/>
<protein>
    <submittedName>
        <fullName evidence="1">Uncharacterized protein</fullName>
    </submittedName>
</protein>